<proteinExistence type="predicted"/>
<name>A0A0F9ET51_9ZZZZ</name>
<accession>A0A0F9ET51</accession>
<dbReference type="AlphaFoldDB" id="A0A0F9ET51"/>
<dbReference type="EMBL" id="LAZR01035625">
    <property type="protein sequence ID" value="KKL27018.1"/>
    <property type="molecule type" value="Genomic_DNA"/>
</dbReference>
<organism evidence="1">
    <name type="scientific">marine sediment metagenome</name>
    <dbReference type="NCBI Taxonomy" id="412755"/>
    <lineage>
        <taxon>unclassified sequences</taxon>
        <taxon>metagenomes</taxon>
        <taxon>ecological metagenomes</taxon>
    </lineage>
</organism>
<sequence length="135" mass="15588">MKVGFDIHGVIDTFGIFQDMMNKMIEDDDVEVHVISGLARAEAERRIGHIVDLSKVKYFSITDYLESRLDIEVKWIDGLPWSDETAWNNAKANYCQDEGIDVLFDDSPVYGKTFDNIATVYCQVRNPNRKTYKTR</sequence>
<gene>
    <name evidence="1" type="ORF">LCGC14_2389350</name>
</gene>
<protein>
    <submittedName>
        <fullName evidence="1">Uncharacterized protein</fullName>
    </submittedName>
</protein>
<comment type="caution">
    <text evidence="1">The sequence shown here is derived from an EMBL/GenBank/DDBJ whole genome shotgun (WGS) entry which is preliminary data.</text>
</comment>
<evidence type="ECO:0000313" key="1">
    <source>
        <dbReference type="EMBL" id="KKL27018.1"/>
    </source>
</evidence>
<reference evidence="1" key="1">
    <citation type="journal article" date="2015" name="Nature">
        <title>Complex archaea that bridge the gap between prokaryotes and eukaryotes.</title>
        <authorList>
            <person name="Spang A."/>
            <person name="Saw J.H."/>
            <person name="Jorgensen S.L."/>
            <person name="Zaremba-Niedzwiedzka K."/>
            <person name="Martijn J."/>
            <person name="Lind A.E."/>
            <person name="van Eijk R."/>
            <person name="Schleper C."/>
            <person name="Guy L."/>
            <person name="Ettema T.J."/>
        </authorList>
    </citation>
    <scope>NUCLEOTIDE SEQUENCE</scope>
</reference>